<dbReference type="EMBL" id="OU015568">
    <property type="protein sequence ID" value="CAG5086043.1"/>
    <property type="molecule type" value="Genomic_DNA"/>
</dbReference>
<proteinExistence type="predicted"/>
<protein>
    <submittedName>
        <fullName evidence="1">Oidioi.mRNA.OKI2018_I69.PAR.g11093.t1.cds</fullName>
    </submittedName>
</protein>
<gene>
    <name evidence="1" type="ORF">OKIOD_LOCUS2651</name>
</gene>
<keyword evidence="2" id="KW-1185">Reference proteome</keyword>
<reference evidence="1 2" key="1">
    <citation type="submission" date="2021-04" db="EMBL/GenBank/DDBJ databases">
        <authorList>
            <person name="Bliznina A."/>
        </authorList>
    </citation>
    <scope>NUCLEOTIDE SEQUENCE [LARGE SCALE GENOMIC DNA]</scope>
</reference>
<evidence type="ECO:0000313" key="1">
    <source>
        <dbReference type="EMBL" id="CAG5086043.1"/>
    </source>
</evidence>
<name>A0ABN7RZV1_OIKDI</name>
<sequence length="186" mass="21066">MKVFASLIAASAAQDLLTSLDKANRYVRRLEDWREEWIGTEGKLGTYGKLEKVTRRIENTGDAFRKNVLLCNPELASTEVGEESFIVRNSCSGENCSLINSYKNIQKMEQLIDESIQCDGDIGRSLDIRREGLRRRITKLRRIVVNSVCKLIHEEDDNTCDALPTDVFEKYDAVLQIMAQQSTSSA</sequence>
<accession>A0ABN7RZV1</accession>
<dbReference type="Proteomes" id="UP001158576">
    <property type="component" value="Chromosome PAR"/>
</dbReference>
<organism evidence="1 2">
    <name type="scientific">Oikopleura dioica</name>
    <name type="common">Tunicate</name>
    <dbReference type="NCBI Taxonomy" id="34765"/>
    <lineage>
        <taxon>Eukaryota</taxon>
        <taxon>Metazoa</taxon>
        <taxon>Chordata</taxon>
        <taxon>Tunicata</taxon>
        <taxon>Appendicularia</taxon>
        <taxon>Copelata</taxon>
        <taxon>Oikopleuridae</taxon>
        <taxon>Oikopleura</taxon>
    </lineage>
</organism>
<evidence type="ECO:0000313" key="2">
    <source>
        <dbReference type="Proteomes" id="UP001158576"/>
    </source>
</evidence>